<evidence type="ECO:0000313" key="2">
    <source>
        <dbReference type="EMBL" id="VAW54522.1"/>
    </source>
</evidence>
<protein>
    <submittedName>
        <fullName evidence="2">Uncharacterized protein</fullName>
    </submittedName>
</protein>
<keyword evidence="1" id="KW-0472">Membrane</keyword>
<name>A0A3B0WTS8_9ZZZZ</name>
<organism evidence="2">
    <name type="scientific">hydrothermal vent metagenome</name>
    <dbReference type="NCBI Taxonomy" id="652676"/>
    <lineage>
        <taxon>unclassified sequences</taxon>
        <taxon>metagenomes</taxon>
        <taxon>ecological metagenomes</taxon>
    </lineage>
</organism>
<gene>
    <name evidence="2" type="ORF">MNBD_GAMMA06-2219</name>
</gene>
<reference evidence="2" key="1">
    <citation type="submission" date="2018-06" db="EMBL/GenBank/DDBJ databases">
        <authorList>
            <person name="Zhirakovskaya E."/>
        </authorList>
    </citation>
    <scope>NUCLEOTIDE SEQUENCE</scope>
</reference>
<dbReference type="EMBL" id="UOFD01000078">
    <property type="protein sequence ID" value="VAW54522.1"/>
    <property type="molecule type" value="Genomic_DNA"/>
</dbReference>
<feature type="transmembrane region" description="Helical" evidence="1">
    <location>
        <begin position="36"/>
        <end position="55"/>
    </location>
</feature>
<dbReference type="AlphaFoldDB" id="A0A3B0WTS8"/>
<accession>A0A3B0WTS8</accession>
<sequence length="82" mass="9217">MAATAIFSAAFYALAFPMLLPIAVRAAMEGDGLHNIFSIITIIYLFSLIFFHRNIHNTLIRSLTLQLENMDMAKALEKKTTK</sequence>
<keyword evidence="1" id="KW-1133">Transmembrane helix</keyword>
<evidence type="ECO:0000256" key="1">
    <source>
        <dbReference type="SAM" id="Phobius"/>
    </source>
</evidence>
<keyword evidence="1" id="KW-0812">Transmembrane</keyword>
<proteinExistence type="predicted"/>